<gene>
    <name evidence="2" type="ORF">JKJ07_48265</name>
</gene>
<sequence length="174" mass="18812">MSARYGRVEIRISQRVLWIGARGIPVPGITEFEAVRARWNRRGMIFDFLRRAGAWAGLGVVALVLLGCVGNAVPGWVSAACVLVVLSVIAFQIYHLARRVMAPDLWALTISAGVTKAAVVSENRGQVYNLSAQLAAAINDPAVDYRLQIQGDIVFGDKQVGDRLEGGDKYVFGG</sequence>
<name>A0ABS1W5W6_9ACTN</name>
<keyword evidence="1" id="KW-0472">Membrane</keyword>
<evidence type="ECO:0000256" key="1">
    <source>
        <dbReference type="SAM" id="Phobius"/>
    </source>
</evidence>
<evidence type="ECO:0000313" key="2">
    <source>
        <dbReference type="EMBL" id="MBL7262092.1"/>
    </source>
</evidence>
<reference evidence="2 3" key="1">
    <citation type="submission" date="2021-01" db="EMBL/GenBank/DDBJ databases">
        <title>Actinoplanes sp. nov. LDG1-01 isolated from lichen.</title>
        <authorList>
            <person name="Saeng-In P."/>
            <person name="Phongsopitanun W."/>
            <person name="Kanchanasin P."/>
            <person name="Yuki M."/>
            <person name="Kudo T."/>
            <person name="Ohkuma M."/>
            <person name="Tanasupawat S."/>
        </authorList>
    </citation>
    <scope>NUCLEOTIDE SEQUENCE [LARGE SCALE GENOMIC DNA]</scope>
    <source>
        <strain evidence="2 3">LDG1-01</strain>
    </source>
</reference>
<dbReference type="Proteomes" id="UP000598996">
    <property type="component" value="Unassembled WGS sequence"/>
</dbReference>
<keyword evidence="3" id="KW-1185">Reference proteome</keyword>
<organism evidence="2 3">
    <name type="scientific">Paractinoplanes lichenicola</name>
    <dbReference type="NCBI Taxonomy" id="2802976"/>
    <lineage>
        <taxon>Bacteria</taxon>
        <taxon>Bacillati</taxon>
        <taxon>Actinomycetota</taxon>
        <taxon>Actinomycetes</taxon>
        <taxon>Micromonosporales</taxon>
        <taxon>Micromonosporaceae</taxon>
        <taxon>Paractinoplanes</taxon>
    </lineage>
</organism>
<feature type="transmembrane region" description="Helical" evidence="1">
    <location>
        <begin position="48"/>
        <end position="67"/>
    </location>
</feature>
<evidence type="ECO:0000313" key="3">
    <source>
        <dbReference type="Proteomes" id="UP000598996"/>
    </source>
</evidence>
<dbReference type="Pfam" id="PF19744">
    <property type="entry name" value="DUF6232"/>
    <property type="match status" value="1"/>
</dbReference>
<proteinExistence type="predicted"/>
<protein>
    <recommendedName>
        <fullName evidence="4">DUF304 domain-containing protein</fullName>
    </recommendedName>
</protein>
<evidence type="ECO:0008006" key="4">
    <source>
        <dbReference type="Google" id="ProtNLM"/>
    </source>
</evidence>
<keyword evidence="1" id="KW-1133">Transmembrane helix</keyword>
<dbReference type="EMBL" id="JAENHO010000026">
    <property type="protein sequence ID" value="MBL7262092.1"/>
    <property type="molecule type" value="Genomic_DNA"/>
</dbReference>
<keyword evidence="1" id="KW-0812">Transmembrane</keyword>
<accession>A0ABS1W5W6</accession>
<comment type="caution">
    <text evidence="2">The sequence shown here is derived from an EMBL/GenBank/DDBJ whole genome shotgun (WGS) entry which is preliminary data.</text>
</comment>
<dbReference type="InterPro" id="IPR045629">
    <property type="entry name" value="DUF6232"/>
</dbReference>
<dbReference type="RefSeq" id="WP_203078637.1">
    <property type="nucleotide sequence ID" value="NZ_JAENHO010000026.1"/>
</dbReference>
<feature type="transmembrane region" description="Helical" evidence="1">
    <location>
        <begin position="73"/>
        <end position="94"/>
    </location>
</feature>